<reference evidence="4 6" key="2">
    <citation type="journal article" date="2019" name="Nat. Med.">
        <title>A library of human gut bacterial isolates paired with longitudinal multiomics data enables mechanistic microbiome research.</title>
        <authorList>
            <person name="Poyet M."/>
            <person name="Groussin M."/>
            <person name="Gibbons S.M."/>
            <person name="Avila-Pacheco J."/>
            <person name="Jiang X."/>
            <person name="Kearney S.M."/>
            <person name="Perrotta A.R."/>
            <person name="Berdy B."/>
            <person name="Zhao S."/>
            <person name="Lieberman T.D."/>
            <person name="Swanson P.K."/>
            <person name="Smith M."/>
            <person name="Roesemann S."/>
            <person name="Alexander J.E."/>
            <person name="Rich S.A."/>
            <person name="Livny J."/>
            <person name="Vlamakis H."/>
            <person name="Clish C."/>
            <person name="Bullock K."/>
            <person name="Deik A."/>
            <person name="Scott J."/>
            <person name="Pierce K.A."/>
            <person name="Xavier R.J."/>
            <person name="Alm E.J."/>
        </authorList>
    </citation>
    <scope>NUCLEOTIDE SEQUENCE [LARGE SCALE GENOMIC DNA]</scope>
    <source>
        <strain evidence="4 6">BIOML-A2</strain>
    </source>
</reference>
<feature type="transmembrane region" description="Helical" evidence="1">
    <location>
        <begin position="71"/>
        <end position="91"/>
    </location>
</feature>
<evidence type="ECO:0000313" key="6">
    <source>
        <dbReference type="Proteomes" id="UP000434475"/>
    </source>
</evidence>
<protein>
    <submittedName>
        <fullName evidence="3">Uncharacterized protein conserved in bacteria</fullName>
    </submittedName>
</protein>
<feature type="domain" description="Nucleoside transporter/FeoB GTPase Gate" evidence="2">
    <location>
        <begin position="75"/>
        <end position="153"/>
    </location>
</feature>
<keyword evidence="1" id="KW-0812">Transmembrane</keyword>
<dbReference type="InterPro" id="IPR011642">
    <property type="entry name" value="Gate_dom"/>
</dbReference>
<keyword evidence="1" id="KW-1133">Transmembrane helix</keyword>
<evidence type="ECO:0000313" key="4">
    <source>
        <dbReference type="EMBL" id="MSB22834.1"/>
    </source>
</evidence>
<dbReference type="Proteomes" id="UP000434475">
    <property type="component" value="Unassembled WGS sequence"/>
</dbReference>
<keyword evidence="1" id="KW-0472">Membrane</keyword>
<sequence length="218" mass="22861">MEEKKAKSEKVGVGAWIALIVLILILSGAFRTMDGPIKVLDFTNLSGAFGTIGDTGANLIGSGGTGAKDGFMAGFNLIPAVMFFCGLLAVFEQLGAYKASEILFRPLLRPLLGIPGKCGIAFISSFTGSDVAAVMTRDLYEEGSITDDERTIFVAYQYAGSACINNTITGGAPLVAISPVALGPCILIMVFCKIIGANIVRIILRLSGKKRSKEGKTA</sequence>
<dbReference type="AlphaFoldDB" id="A0A174QT96"/>
<reference evidence="3 5" key="1">
    <citation type="submission" date="2015-09" db="EMBL/GenBank/DDBJ databases">
        <authorList>
            <consortium name="Pathogen Informatics"/>
        </authorList>
    </citation>
    <scope>NUCLEOTIDE SEQUENCE [LARGE SCALE GENOMIC DNA]</scope>
    <source>
        <strain evidence="3 5">2789STDY5608854</strain>
    </source>
</reference>
<dbReference type="RefSeq" id="WP_009260853.1">
    <property type="nucleotide sequence ID" value="NZ_CACRUB010000028.1"/>
</dbReference>
<name>A0A174QT96_FLAPL</name>
<feature type="transmembrane region" description="Helical" evidence="1">
    <location>
        <begin position="12"/>
        <end position="30"/>
    </location>
</feature>
<gene>
    <name evidence="3" type="ORF">ERS852411_00516</name>
    <name evidence="4" type="ORF">GKE97_25595</name>
</gene>
<proteinExistence type="predicted"/>
<evidence type="ECO:0000313" key="5">
    <source>
        <dbReference type="Proteomes" id="UP000095746"/>
    </source>
</evidence>
<dbReference type="Pfam" id="PF07670">
    <property type="entry name" value="Gate"/>
    <property type="match status" value="1"/>
</dbReference>
<dbReference type="EMBL" id="WKPR01000054">
    <property type="protein sequence ID" value="MSB22834.1"/>
    <property type="molecule type" value="Genomic_DNA"/>
</dbReference>
<evidence type="ECO:0000313" key="3">
    <source>
        <dbReference type="EMBL" id="CUN80881.1"/>
    </source>
</evidence>
<dbReference type="EMBL" id="CYZT01000018">
    <property type="protein sequence ID" value="CUN80881.1"/>
    <property type="molecule type" value="Genomic_DNA"/>
</dbReference>
<feature type="transmembrane region" description="Helical" evidence="1">
    <location>
        <begin position="181"/>
        <end position="204"/>
    </location>
</feature>
<evidence type="ECO:0000259" key="2">
    <source>
        <dbReference type="Pfam" id="PF07670"/>
    </source>
</evidence>
<accession>A0A174QT96</accession>
<evidence type="ECO:0000256" key="1">
    <source>
        <dbReference type="SAM" id="Phobius"/>
    </source>
</evidence>
<dbReference type="Proteomes" id="UP000095746">
    <property type="component" value="Unassembled WGS sequence"/>
</dbReference>
<organism evidence="4 6">
    <name type="scientific">Flavonifractor plautii</name>
    <name type="common">Fusobacterium plautii</name>
    <dbReference type="NCBI Taxonomy" id="292800"/>
    <lineage>
        <taxon>Bacteria</taxon>
        <taxon>Bacillati</taxon>
        <taxon>Bacillota</taxon>
        <taxon>Clostridia</taxon>
        <taxon>Eubacteriales</taxon>
        <taxon>Oscillospiraceae</taxon>
        <taxon>Flavonifractor</taxon>
    </lineage>
</organism>